<dbReference type="GO" id="GO:0003677">
    <property type="term" value="F:DNA binding"/>
    <property type="evidence" value="ECO:0007669"/>
    <property type="project" value="UniProtKB-KW"/>
</dbReference>
<accession>A0A1G7K873</accession>
<sequence>MPQVRKIEDAELMQRLARIFKDVGYEAASLAVLANATGLKKASLYHRFPLGKEQMAEEVLAFTNQILDTHVFPVLSDVTRPEKKMSSFVRVIDEFYLNGNESCLLNLLCPPRGEESARAKAIAATFKRLIDALTHVAEETGAPKKLAKARAEHALVELHGALVLARATGDDKVFQRMLTRLPTIILTSDS</sequence>
<dbReference type="PANTHER" id="PTHR47506:SF7">
    <property type="entry name" value="TRANSCRIPTIONAL REGULATORY PROTEIN"/>
    <property type="match status" value="1"/>
</dbReference>
<keyword evidence="2" id="KW-0238">DNA-binding</keyword>
<gene>
    <name evidence="5" type="ORF">SAMN05444167_2096</name>
</gene>
<reference evidence="6" key="1">
    <citation type="submission" date="2016-10" db="EMBL/GenBank/DDBJ databases">
        <authorList>
            <person name="Varghese N."/>
            <person name="Submissions S."/>
        </authorList>
    </citation>
    <scope>NUCLEOTIDE SEQUENCE [LARGE SCALE GENOMIC DNA]</scope>
    <source>
        <strain evidence="6">GAS232</strain>
    </source>
</reference>
<organism evidence="5 6">
    <name type="scientific">Terriglobus roseus</name>
    <dbReference type="NCBI Taxonomy" id="392734"/>
    <lineage>
        <taxon>Bacteria</taxon>
        <taxon>Pseudomonadati</taxon>
        <taxon>Acidobacteriota</taxon>
        <taxon>Terriglobia</taxon>
        <taxon>Terriglobales</taxon>
        <taxon>Acidobacteriaceae</taxon>
        <taxon>Terriglobus</taxon>
    </lineage>
</organism>
<dbReference type="Gene3D" id="1.10.357.10">
    <property type="entry name" value="Tetracycline Repressor, domain 2"/>
    <property type="match status" value="1"/>
</dbReference>
<name>A0A1G7K873_9BACT</name>
<dbReference type="SUPFAM" id="SSF48498">
    <property type="entry name" value="Tetracyclin repressor-like, C-terminal domain"/>
    <property type="match status" value="1"/>
</dbReference>
<proteinExistence type="predicted"/>
<evidence type="ECO:0000256" key="3">
    <source>
        <dbReference type="ARBA" id="ARBA00023163"/>
    </source>
</evidence>
<evidence type="ECO:0000256" key="2">
    <source>
        <dbReference type="ARBA" id="ARBA00023125"/>
    </source>
</evidence>
<evidence type="ECO:0000256" key="1">
    <source>
        <dbReference type="ARBA" id="ARBA00023015"/>
    </source>
</evidence>
<protein>
    <submittedName>
        <fullName evidence="5">Transcriptional regulator, TetR family</fullName>
    </submittedName>
</protein>
<evidence type="ECO:0000259" key="4">
    <source>
        <dbReference type="Pfam" id="PF00440"/>
    </source>
</evidence>
<feature type="domain" description="HTH tetR-type" evidence="4">
    <location>
        <begin position="17"/>
        <end position="59"/>
    </location>
</feature>
<keyword evidence="1" id="KW-0805">Transcription regulation</keyword>
<dbReference type="EMBL" id="LT629690">
    <property type="protein sequence ID" value="SDF33508.1"/>
    <property type="molecule type" value="Genomic_DNA"/>
</dbReference>
<dbReference type="InterPro" id="IPR009057">
    <property type="entry name" value="Homeodomain-like_sf"/>
</dbReference>
<dbReference type="InterPro" id="IPR036271">
    <property type="entry name" value="Tet_transcr_reg_TetR-rel_C_sf"/>
</dbReference>
<dbReference type="Pfam" id="PF00440">
    <property type="entry name" value="TetR_N"/>
    <property type="match status" value="1"/>
</dbReference>
<dbReference type="SUPFAM" id="SSF46689">
    <property type="entry name" value="Homeodomain-like"/>
    <property type="match status" value="1"/>
</dbReference>
<dbReference type="Proteomes" id="UP000182427">
    <property type="component" value="Chromosome I"/>
</dbReference>
<dbReference type="AlphaFoldDB" id="A0A1G7K873"/>
<keyword evidence="3" id="KW-0804">Transcription</keyword>
<dbReference type="PANTHER" id="PTHR47506">
    <property type="entry name" value="TRANSCRIPTIONAL REGULATORY PROTEIN"/>
    <property type="match status" value="1"/>
</dbReference>
<dbReference type="InterPro" id="IPR001647">
    <property type="entry name" value="HTH_TetR"/>
</dbReference>
<evidence type="ECO:0000313" key="5">
    <source>
        <dbReference type="EMBL" id="SDF33508.1"/>
    </source>
</evidence>
<evidence type="ECO:0000313" key="6">
    <source>
        <dbReference type="Proteomes" id="UP000182427"/>
    </source>
</evidence>
<keyword evidence="6" id="KW-1185">Reference proteome</keyword>